<dbReference type="OrthoDB" id="154477at2"/>
<dbReference type="PIRSF" id="PIRSF020680">
    <property type="entry name" value="PhnH"/>
    <property type="match status" value="1"/>
</dbReference>
<dbReference type="NCBIfam" id="TIGR03292">
    <property type="entry name" value="PhnH_redo"/>
    <property type="match status" value="1"/>
</dbReference>
<keyword evidence="2" id="KW-1185">Reference proteome</keyword>
<comment type="caution">
    <text evidence="1">The sequence shown here is derived from an EMBL/GenBank/DDBJ whole genome shotgun (WGS) entry which is preliminary data.</text>
</comment>
<protein>
    <submittedName>
        <fullName evidence="1">Phosphonate C-P lyase system protein PhnH</fullName>
    </submittedName>
</protein>
<evidence type="ECO:0000313" key="2">
    <source>
        <dbReference type="Proteomes" id="UP000265692"/>
    </source>
</evidence>
<dbReference type="GO" id="GO:0016829">
    <property type="term" value="F:lyase activity"/>
    <property type="evidence" value="ECO:0007669"/>
    <property type="project" value="UniProtKB-KW"/>
</dbReference>
<accession>A0A396S9G4</accession>
<dbReference type="Gene3D" id="3.40.50.11310">
    <property type="entry name" value="Bacterial phosphonate metabolism protein PhnH"/>
    <property type="match status" value="1"/>
</dbReference>
<dbReference type="Pfam" id="PF05845">
    <property type="entry name" value="PhnH"/>
    <property type="match status" value="1"/>
</dbReference>
<reference evidence="1 2" key="1">
    <citation type="submission" date="2018-08" db="EMBL/GenBank/DDBJ databases">
        <title>Lysinibacillus sp. YLB-03 draft genome sequence.</title>
        <authorList>
            <person name="Yu L."/>
        </authorList>
    </citation>
    <scope>NUCLEOTIDE SEQUENCE [LARGE SCALE GENOMIC DNA]</scope>
    <source>
        <strain evidence="1 2">YLB-03</strain>
    </source>
</reference>
<proteinExistence type="predicted"/>
<dbReference type="GO" id="GO:0019634">
    <property type="term" value="P:organic phosphonate metabolic process"/>
    <property type="evidence" value="ECO:0007669"/>
    <property type="project" value="InterPro"/>
</dbReference>
<dbReference type="InterPro" id="IPR008772">
    <property type="entry name" value="Phosphonate_metab_PhnH"/>
</dbReference>
<organism evidence="1 2">
    <name type="scientific">Ureibacillus yapensis</name>
    <dbReference type="NCBI Taxonomy" id="2304605"/>
    <lineage>
        <taxon>Bacteria</taxon>
        <taxon>Bacillati</taxon>
        <taxon>Bacillota</taxon>
        <taxon>Bacilli</taxon>
        <taxon>Bacillales</taxon>
        <taxon>Caryophanaceae</taxon>
        <taxon>Ureibacillus</taxon>
    </lineage>
</organism>
<sequence>MDEHLTQGSFRKILEAMTFPGKTIPLEKSSTEVPPLYSQTLLVCQTLLDSEVTFAVLQNQQVSQSIHAYTGSHETKLEEADFIVIPQMVSNEALIQLKSVKTGDLRDPQKSATLFIEVDSLTEGTAFELSGPGIKDKTVIHSNLSKEFIETRALLNGEYPLGIDTLFIDRDGLILGLPRTTKVMEVK</sequence>
<evidence type="ECO:0000313" key="1">
    <source>
        <dbReference type="EMBL" id="RHW35775.1"/>
    </source>
</evidence>
<dbReference type="InterPro" id="IPR038058">
    <property type="entry name" value="PhnH-like_sp"/>
</dbReference>
<dbReference type="Proteomes" id="UP000265692">
    <property type="component" value="Unassembled WGS sequence"/>
</dbReference>
<dbReference type="EMBL" id="QWEI01000006">
    <property type="protein sequence ID" value="RHW35775.1"/>
    <property type="molecule type" value="Genomic_DNA"/>
</dbReference>
<name>A0A396S9G4_9BACL</name>
<dbReference type="AlphaFoldDB" id="A0A396S9G4"/>
<dbReference type="SUPFAM" id="SSF159709">
    <property type="entry name" value="PhnH-like"/>
    <property type="match status" value="1"/>
</dbReference>
<keyword evidence="1" id="KW-0456">Lyase</keyword>
<dbReference type="RefSeq" id="WP_118876594.1">
    <property type="nucleotide sequence ID" value="NZ_QWEI01000006.1"/>
</dbReference>
<gene>
    <name evidence="1" type="primary">phnH</name>
    <name evidence="1" type="ORF">D1B33_11750</name>
</gene>